<dbReference type="PANTHER" id="PTHR48465:SF1">
    <property type="entry name" value="PROTEIN SSUH2 HOMOLOG"/>
    <property type="match status" value="1"/>
</dbReference>
<dbReference type="AlphaFoldDB" id="A0A8S1D182"/>
<name>A0A8S1D182_9INSE</name>
<evidence type="ECO:0000313" key="3">
    <source>
        <dbReference type="Proteomes" id="UP000494165"/>
    </source>
</evidence>
<dbReference type="Proteomes" id="UP000494165">
    <property type="component" value="Unassembled WGS sequence"/>
</dbReference>
<comment type="caution">
    <text evidence="2">The sequence shown here is derived from an EMBL/GenBank/DDBJ whole genome shotgun (WGS) entry which is preliminary data.</text>
</comment>
<dbReference type="EMBL" id="CADEPI010000133">
    <property type="protein sequence ID" value="CAB3376822.1"/>
    <property type="molecule type" value="Genomic_DNA"/>
</dbReference>
<dbReference type="InterPro" id="IPR036280">
    <property type="entry name" value="Multihaem_cyt_sf"/>
</dbReference>
<keyword evidence="3" id="KW-1185">Reference proteome</keyword>
<gene>
    <name evidence="2" type="ORF">CLODIP_2_CD12764</name>
</gene>
<protein>
    <recommendedName>
        <fullName evidence="4">Protein SSUH2 homolog</fullName>
    </recommendedName>
</protein>
<dbReference type="InterPro" id="IPR052789">
    <property type="entry name" value="SSUH2_homolog"/>
</dbReference>
<sequence>MLHREFTFTEDIDYGQGQHDKIDQAGKQRSAVQAAAAEETTPGKMKEKEIETTDYLEEFKPSAPISTGTLPRHGNRPPKTNAHGHIVDVDENEAVPSAPPLELMDHVVGYESVSFDAISVPPPFFEAESPDAEISNRDILPNCPQVTEQDARTALLSLVAQHCCYGKDVAKEMAITKINYSSAFHYQLHSFTEKRETSWAYSPYGGGEVDGVENGAPPLPWEIECYPGTLFEDEVKLIPVPHTSSVKSCHRCKGGGSLLCAECHGKGWVRCLSCHGDGWSASTSGYKERCFYCHSSTHGHGRQDCLKCNAKGRVPCPTCDNYGQIQCFIQLTISWKVNSAEHIVERLSLPEDLVKSVSGQVAFEEEAQQVLPIGHFPDETINMASTQIVHAHAQAFSDQKLIRQKQVVRIIPVTEINYRWKNKNNVFYVFGFENRAYAPDYPQKCCCGCTIL</sequence>
<organism evidence="2 3">
    <name type="scientific">Cloeon dipterum</name>
    <dbReference type="NCBI Taxonomy" id="197152"/>
    <lineage>
        <taxon>Eukaryota</taxon>
        <taxon>Metazoa</taxon>
        <taxon>Ecdysozoa</taxon>
        <taxon>Arthropoda</taxon>
        <taxon>Hexapoda</taxon>
        <taxon>Insecta</taxon>
        <taxon>Pterygota</taxon>
        <taxon>Palaeoptera</taxon>
        <taxon>Ephemeroptera</taxon>
        <taxon>Pisciforma</taxon>
        <taxon>Baetidae</taxon>
        <taxon>Cloeon</taxon>
    </lineage>
</organism>
<feature type="region of interest" description="Disordered" evidence="1">
    <location>
        <begin position="23"/>
        <end position="45"/>
    </location>
</feature>
<dbReference type="SUPFAM" id="SSF48695">
    <property type="entry name" value="Multiheme cytochromes"/>
    <property type="match status" value="1"/>
</dbReference>
<dbReference type="OrthoDB" id="3355217at2759"/>
<evidence type="ECO:0000256" key="1">
    <source>
        <dbReference type="SAM" id="MobiDB-lite"/>
    </source>
</evidence>
<feature type="region of interest" description="Disordered" evidence="1">
    <location>
        <begin position="57"/>
        <end position="84"/>
    </location>
</feature>
<proteinExistence type="predicted"/>
<dbReference type="PANTHER" id="PTHR48465">
    <property type="entry name" value="PROTEIN SSUH2 HOMOLOG"/>
    <property type="match status" value="1"/>
</dbReference>
<accession>A0A8S1D182</accession>
<evidence type="ECO:0008006" key="4">
    <source>
        <dbReference type="Google" id="ProtNLM"/>
    </source>
</evidence>
<reference evidence="2 3" key="1">
    <citation type="submission" date="2020-04" db="EMBL/GenBank/DDBJ databases">
        <authorList>
            <person name="Alioto T."/>
            <person name="Alioto T."/>
            <person name="Gomez Garrido J."/>
        </authorList>
    </citation>
    <scope>NUCLEOTIDE SEQUENCE [LARGE SCALE GENOMIC DNA]</scope>
</reference>
<evidence type="ECO:0000313" key="2">
    <source>
        <dbReference type="EMBL" id="CAB3376822.1"/>
    </source>
</evidence>